<keyword evidence="10 15" id="KW-0472">Membrane</keyword>
<evidence type="ECO:0000259" key="18">
    <source>
        <dbReference type="PROSITE" id="PS50221"/>
    </source>
</evidence>
<dbReference type="InterPro" id="IPR003056">
    <property type="entry name" value="GPCR_2_ADGRE2_ADGRE5"/>
</dbReference>
<organism evidence="20 21">
    <name type="scientific">Megalops atlanticus</name>
    <name type="common">Tarpon</name>
    <name type="synonym">Clupea gigantea</name>
    <dbReference type="NCBI Taxonomy" id="7932"/>
    <lineage>
        <taxon>Eukaryota</taxon>
        <taxon>Metazoa</taxon>
        <taxon>Chordata</taxon>
        <taxon>Craniata</taxon>
        <taxon>Vertebrata</taxon>
        <taxon>Euteleostomi</taxon>
        <taxon>Actinopterygii</taxon>
        <taxon>Neopterygii</taxon>
        <taxon>Teleostei</taxon>
        <taxon>Elopiformes</taxon>
        <taxon>Megalopidae</taxon>
        <taxon>Megalops</taxon>
    </lineage>
</organism>
<comment type="caution">
    <text evidence="13">Lacks conserved residue(s) required for the propagation of feature annotation.</text>
</comment>
<evidence type="ECO:0000256" key="12">
    <source>
        <dbReference type="ARBA" id="ARBA00023180"/>
    </source>
</evidence>
<dbReference type="SMART" id="SM00303">
    <property type="entry name" value="GPS"/>
    <property type="match status" value="1"/>
</dbReference>
<keyword evidence="9 15" id="KW-1133">Transmembrane helix</keyword>
<dbReference type="FunFam" id="2.10.25.10:FF:000038">
    <property type="entry name" value="Fibrillin 2"/>
    <property type="match status" value="2"/>
</dbReference>
<dbReference type="InterPro" id="IPR001881">
    <property type="entry name" value="EGF-like_Ca-bd_dom"/>
</dbReference>
<feature type="transmembrane region" description="Helical" evidence="15">
    <location>
        <begin position="667"/>
        <end position="685"/>
    </location>
</feature>
<feature type="transmembrane region" description="Helical" evidence="15">
    <location>
        <begin position="517"/>
        <end position="538"/>
    </location>
</feature>
<dbReference type="Gene3D" id="1.20.1070.10">
    <property type="entry name" value="Rhodopsin 7-helix transmembrane proteins"/>
    <property type="match status" value="1"/>
</dbReference>
<accession>A0A9D3QEI0</accession>
<evidence type="ECO:0000256" key="10">
    <source>
        <dbReference type="ARBA" id="ARBA00023136"/>
    </source>
</evidence>
<evidence type="ECO:0000256" key="11">
    <source>
        <dbReference type="ARBA" id="ARBA00023157"/>
    </source>
</evidence>
<keyword evidence="5 16" id="KW-0732">Signal</keyword>
<dbReference type="PANTHER" id="PTHR12011:SF433">
    <property type="entry name" value="ADHESION G PROTEIN-COUPLED RECEPTOR E1-LIKE-RELATED"/>
    <property type="match status" value="1"/>
</dbReference>
<dbReference type="FunFam" id="1.20.1070.10:FF:000136">
    <property type="entry name" value="Adhesion G protein-coupled receptor E5"/>
    <property type="match status" value="1"/>
</dbReference>
<dbReference type="PROSITE" id="PS50221">
    <property type="entry name" value="GAIN_B"/>
    <property type="match status" value="1"/>
</dbReference>
<keyword evidence="2" id="KW-1003">Cell membrane</keyword>
<dbReference type="GO" id="GO:0004930">
    <property type="term" value="F:G protein-coupled receptor activity"/>
    <property type="evidence" value="ECO:0007669"/>
    <property type="project" value="InterPro"/>
</dbReference>
<dbReference type="CDD" id="cd00054">
    <property type="entry name" value="EGF_CA"/>
    <property type="match status" value="4"/>
</dbReference>
<dbReference type="InterPro" id="IPR046338">
    <property type="entry name" value="GAIN_dom_sf"/>
</dbReference>
<dbReference type="Proteomes" id="UP001046870">
    <property type="component" value="Chromosome 1"/>
</dbReference>
<feature type="chain" id="PRO_5039227734" description="CD97 antigen-like" evidence="16">
    <location>
        <begin position="24"/>
        <end position="767"/>
    </location>
</feature>
<evidence type="ECO:0000256" key="6">
    <source>
        <dbReference type="ARBA" id="ARBA00022737"/>
    </source>
</evidence>
<evidence type="ECO:0000259" key="19">
    <source>
        <dbReference type="PROSITE" id="PS50261"/>
    </source>
</evidence>
<dbReference type="InterPro" id="IPR057244">
    <property type="entry name" value="GAIN_B"/>
</dbReference>
<proteinExistence type="predicted"/>
<evidence type="ECO:0008006" key="22">
    <source>
        <dbReference type="Google" id="ProtNLM"/>
    </source>
</evidence>
<dbReference type="SMART" id="SM00179">
    <property type="entry name" value="EGF_CA"/>
    <property type="match status" value="4"/>
</dbReference>
<evidence type="ECO:0000256" key="15">
    <source>
        <dbReference type="SAM" id="Phobius"/>
    </source>
</evidence>
<evidence type="ECO:0000256" key="5">
    <source>
        <dbReference type="ARBA" id="ARBA00022729"/>
    </source>
</evidence>
<keyword evidence="3 13" id="KW-0245">EGF-like domain</keyword>
<protein>
    <recommendedName>
        <fullName evidence="22">CD97 antigen-like</fullName>
    </recommendedName>
</protein>
<evidence type="ECO:0000313" key="20">
    <source>
        <dbReference type="EMBL" id="KAG7491280.1"/>
    </source>
</evidence>
<evidence type="ECO:0000256" key="13">
    <source>
        <dbReference type="PROSITE-ProRule" id="PRU00076"/>
    </source>
</evidence>
<keyword evidence="7" id="KW-0106">Calcium</keyword>
<dbReference type="PROSITE" id="PS01187">
    <property type="entry name" value="EGF_CA"/>
    <property type="match status" value="1"/>
</dbReference>
<reference evidence="20" key="1">
    <citation type="submission" date="2021-01" db="EMBL/GenBank/DDBJ databases">
        <authorList>
            <person name="Zahm M."/>
            <person name="Roques C."/>
            <person name="Cabau C."/>
            <person name="Klopp C."/>
            <person name="Donnadieu C."/>
            <person name="Jouanno E."/>
            <person name="Lampietro C."/>
            <person name="Louis A."/>
            <person name="Herpin A."/>
            <person name="Echchiki A."/>
            <person name="Berthelot C."/>
            <person name="Parey E."/>
            <person name="Roest-Crollius H."/>
            <person name="Braasch I."/>
            <person name="Postlethwait J."/>
            <person name="Bobe J."/>
            <person name="Montfort J."/>
            <person name="Bouchez O."/>
            <person name="Begum T."/>
            <person name="Mejri S."/>
            <person name="Adams A."/>
            <person name="Chen W.-J."/>
            <person name="Guiguen Y."/>
        </authorList>
    </citation>
    <scope>NUCLEOTIDE SEQUENCE</scope>
    <source>
        <strain evidence="20">YG-15Mar2019-1</strain>
        <tissue evidence="20">Brain</tissue>
    </source>
</reference>
<dbReference type="OrthoDB" id="1100386at2759"/>
<dbReference type="AlphaFoldDB" id="A0A9D3QEI0"/>
<comment type="subcellular location">
    <subcellularLocation>
        <location evidence="1">Cell membrane</location>
        <topology evidence="1">Multi-pass membrane protein</topology>
    </subcellularLocation>
</comment>
<dbReference type="SUPFAM" id="SSF81321">
    <property type="entry name" value="Family A G protein-coupled receptor-like"/>
    <property type="match status" value="1"/>
</dbReference>
<evidence type="ECO:0000256" key="2">
    <source>
        <dbReference type="ARBA" id="ARBA00022475"/>
    </source>
</evidence>
<evidence type="ECO:0000256" key="8">
    <source>
        <dbReference type="ARBA" id="ARBA00022889"/>
    </source>
</evidence>
<feature type="transmembrane region" description="Helical" evidence="15">
    <location>
        <begin position="623"/>
        <end position="646"/>
    </location>
</feature>
<evidence type="ECO:0000256" key="4">
    <source>
        <dbReference type="ARBA" id="ARBA00022692"/>
    </source>
</evidence>
<dbReference type="PROSITE" id="PS50026">
    <property type="entry name" value="EGF_3"/>
    <property type="match status" value="4"/>
</dbReference>
<dbReference type="GO" id="GO:0030855">
    <property type="term" value="P:epithelial cell differentiation"/>
    <property type="evidence" value="ECO:0007669"/>
    <property type="project" value="UniProtKB-ARBA"/>
</dbReference>
<dbReference type="GO" id="GO:0007155">
    <property type="term" value="P:cell adhesion"/>
    <property type="evidence" value="ECO:0007669"/>
    <property type="project" value="UniProtKB-KW"/>
</dbReference>
<dbReference type="GO" id="GO:0005886">
    <property type="term" value="C:plasma membrane"/>
    <property type="evidence" value="ECO:0007669"/>
    <property type="project" value="UniProtKB-SubCell"/>
</dbReference>
<gene>
    <name evidence="20" type="ORF">MATL_G00001640</name>
</gene>
<evidence type="ECO:0000256" key="9">
    <source>
        <dbReference type="ARBA" id="ARBA00022989"/>
    </source>
</evidence>
<dbReference type="Gene3D" id="2.10.25.10">
    <property type="entry name" value="Laminin"/>
    <property type="match status" value="4"/>
</dbReference>
<feature type="transmembrane region" description="Helical" evidence="15">
    <location>
        <begin position="482"/>
        <end position="505"/>
    </location>
</feature>
<keyword evidence="11" id="KW-1015">Disulfide bond</keyword>
<dbReference type="Gene3D" id="2.60.220.50">
    <property type="match status" value="1"/>
</dbReference>
<feature type="region of interest" description="Disordered" evidence="14">
    <location>
        <begin position="745"/>
        <end position="767"/>
    </location>
</feature>
<evidence type="ECO:0000256" key="14">
    <source>
        <dbReference type="SAM" id="MobiDB-lite"/>
    </source>
</evidence>
<dbReference type="PRINTS" id="PR00249">
    <property type="entry name" value="GPCRSECRETIN"/>
</dbReference>
<feature type="domain" description="EGF-like" evidence="17">
    <location>
        <begin position="38"/>
        <end position="74"/>
    </location>
</feature>
<dbReference type="Pfam" id="PF07645">
    <property type="entry name" value="EGF_CA"/>
    <property type="match status" value="4"/>
</dbReference>
<evidence type="ECO:0000256" key="16">
    <source>
        <dbReference type="SAM" id="SignalP"/>
    </source>
</evidence>
<keyword evidence="21" id="KW-1185">Reference proteome</keyword>
<dbReference type="PANTHER" id="PTHR12011">
    <property type="entry name" value="ADHESION G-PROTEIN COUPLED RECEPTOR"/>
    <property type="match status" value="1"/>
</dbReference>
<keyword evidence="12" id="KW-0325">Glycoprotein</keyword>
<evidence type="ECO:0000313" key="21">
    <source>
        <dbReference type="Proteomes" id="UP001046870"/>
    </source>
</evidence>
<name>A0A9D3QEI0_MEGAT</name>
<dbReference type="SUPFAM" id="SSF57196">
    <property type="entry name" value="EGF/Laminin"/>
    <property type="match status" value="1"/>
</dbReference>
<evidence type="ECO:0000259" key="17">
    <source>
        <dbReference type="PROSITE" id="PS50026"/>
    </source>
</evidence>
<dbReference type="GO" id="GO:0005509">
    <property type="term" value="F:calcium ion binding"/>
    <property type="evidence" value="ECO:0007669"/>
    <property type="project" value="InterPro"/>
</dbReference>
<keyword evidence="6" id="KW-0677">Repeat</keyword>
<dbReference type="PRINTS" id="PR01278">
    <property type="entry name" value="CD97PROTEIN"/>
</dbReference>
<dbReference type="Pfam" id="PF01825">
    <property type="entry name" value="GPS"/>
    <property type="match status" value="1"/>
</dbReference>
<dbReference type="Pfam" id="PF00002">
    <property type="entry name" value="7tm_2"/>
    <property type="match status" value="1"/>
</dbReference>
<feature type="domain" description="EGF-like" evidence="17">
    <location>
        <begin position="135"/>
        <end position="173"/>
    </location>
</feature>
<feature type="transmembrane region" description="Helical" evidence="15">
    <location>
        <begin position="583"/>
        <end position="603"/>
    </location>
</feature>
<dbReference type="SUPFAM" id="SSF57184">
    <property type="entry name" value="Growth factor receptor domain"/>
    <property type="match status" value="1"/>
</dbReference>
<feature type="transmembrane region" description="Helical" evidence="15">
    <location>
        <begin position="544"/>
        <end position="563"/>
    </location>
</feature>
<feature type="domain" description="EGF-like" evidence="17">
    <location>
        <begin position="179"/>
        <end position="222"/>
    </location>
</feature>
<dbReference type="GO" id="GO:0007166">
    <property type="term" value="P:cell surface receptor signaling pathway"/>
    <property type="evidence" value="ECO:0007669"/>
    <property type="project" value="InterPro"/>
</dbReference>
<keyword evidence="8" id="KW-0130">Cell adhesion</keyword>
<feature type="signal peptide" evidence="16">
    <location>
        <begin position="1"/>
        <end position="23"/>
    </location>
</feature>
<sequence length="767" mass="83839">MGPKLHPLILGLLLTLLVETVGSCPIGFMVTQNRTCIDIDECNDPMCGKNANCFNTVGSYYCQCVPGFRAPTINFTALTGRCEDVNECLEKSDICGPNAKCKNTIGSHNCSCFEGYISSNGEKYFDGTTGVTCKDEDECSRHPPVCGRNGTCSNSPGAHTCSCDAGFTNSGHTQAPCSDIDECTTDKTICGKGGSCNNTPGSYVCMCNAGYSNYGNASAQCVELNCDQYKPPNKSEETSPSIIDLLSLMRNNCMELSGNKSPGQLNGEMVLEKLLTKMDDLLSGMPVEANGKVTALLTTVENAIRLIGPQMKQPQTRMSTVHTEVELLVRRDRAPPRGTVSMSTEHVKLDTDWETAAGNGTYPGFAMASLVSYKGLESATNHSFPNETGQSFQINSKVVSAIVSNPNTAHLGKHVNFTFSHLQSTNESHTCVFWDAGVWSTTGCQKAESNETHTVCSCAHLSSFAVLMSLHEFKHDPFELQVITWVGLSVSLVCLLLSIATFYFCRSIQGTRNTIHLHLCISLFVADLVFLAGISSTQNKGGCAFVAGLLHFFFLAAFCWMCLEGVQLYRMVVLVFNTMFRPLYMMAVGYGIPAVIVIISAIINAEGYGTDRHCWLDLDKGFIWSFFGPVCIIIIINAFFFIITVWKLAQKFSSLNPDLSSLRKIKTFTITAIAQLCVLGIMWIFGCFQFEENSLAMSYIFTILNSLQGALVFVMHCLLSKQVREEYARFLSCICTSEKKKYSEFSTNQSSGGQASRSANNTGESQI</sequence>
<evidence type="ECO:0000256" key="1">
    <source>
        <dbReference type="ARBA" id="ARBA00004651"/>
    </source>
</evidence>
<dbReference type="InterPro" id="IPR018097">
    <property type="entry name" value="EGF_Ca-bd_CS"/>
</dbReference>
<dbReference type="InterPro" id="IPR049883">
    <property type="entry name" value="NOTCH1_EGF-like"/>
</dbReference>
<dbReference type="GO" id="GO:0007189">
    <property type="term" value="P:adenylate cyclase-activating G protein-coupled receptor signaling pathway"/>
    <property type="evidence" value="ECO:0007669"/>
    <property type="project" value="TreeGrafter"/>
</dbReference>
<dbReference type="PROSITE" id="PS00010">
    <property type="entry name" value="ASX_HYDROXYL"/>
    <property type="match status" value="2"/>
</dbReference>
<feature type="transmembrane region" description="Helical" evidence="15">
    <location>
        <begin position="697"/>
        <end position="719"/>
    </location>
</feature>
<evidence type="ECO:0000256" key="3">
    <source>
        <dbReference type="ARBA" id="ARBA00022536"/>
    </source>
</evidence>
<dbReference type="InterPro" id="IPR009030">
    <property type="entry name" value="Growth_fac_rcpt_cys_sf"/>
</dbReference>
<feature type="domain" description="EGF-like" evidence="17">
    <location>
        <begin position="84"/>
        <end position="122"/>
    </location>
</feature>
<dbReference type="InterPro" id="IPR000832">
    <property type="entry name" value="GPCR_2_secretin-like"/>
</dbReference>
<comment type="caution">
    <text evidence="20">The sequence shown here is derived from an EMBL/GenBank/DDBJ whole genome shotgun (WGS) entry which is preliminary data.</text>
</comment>
<dbReference type="InterPro" id="IPR000203">
    <property type="entry name" value="GPS"/>
</dbReference>
<dbReference type="InterPro" id="IPR017981">
    <property type="entry name" value="GPCR_2-like_7TM"/>
</dbReference>
<dbReference type="SMART" id="SM00181">
    <property type="entry name" value="EGF"/>
    <property type="match status" value="4"/>
</dbReference>
<keyword evidence="4 15" id="KW-0812">Transmembrane</keyword>
<dbReference type="PROSITE" id="PS50261">
    <property type="entry name" value="G_PROTEIN_RECEP_F2_4"/>
    <property type="match status" value="1"/>
</dbReference>
<feature type="domain" description="GAIN-B" evidence="18">
    <location>
        <begin position="331"/>
        <end position="474"/>
    </location>
</feature>
<dbReference type="InterPro" id="IPR000152">
    <property type="entry name" value="EGF-type_Asp/Asn_hydroxyl_site"/>
</dbReference>
<feature type="domain" description="G-protein coupled receptors family 2 profile 2" evidence="19">
    <location>
        <begin position="480"/>
        <end position="720"/>
    </location>
</feature>
<evidence type="ECO:0000256" key="7">
    <source>
        <dbReference type="ARBA" id="ARBA00022837"/>
    </source>
</evidence>
<dbReference type="FunFam" id="2.10.25.10:FF:000002">
    <property type="entry name" value="Latent-transforming growth factor beta-binding protein 3"/>
    <property type="match status" value="1"/>
</dbReference>
<dbReference type="EMBL" id="JAFDVH010000001">
    <property type="protein sequence ID" value="KAG7491280.1"/>
    <property type="molecule type" value="Genomic_DNA"/>
</dbReference>
<dbReference type="InterPro" id="IPR000742">
    <property type="entry name" value="EGF"/>
</dbReference>